<dbReference type="AlphaFoldDB" id="A0A370H2I4"/>
<evidence type="ECO:0000313" key="1">
    <source>
        <dbReference type="EMBL" id="RDI50320.1"/>
    </source>
</evidence>
<organism evidence="1 2">
    <name type="scientific">Microvirga subterranea</name>
    <dbReference type="NCBI Taxonomy" id="186651"/>
    <lineage>
        <taxon>Bacteria</taxon>
        <taxon>Pseudomonadati</taxon>
        <taxon>Pseudomonadota</taxon>
        <taxon>Alphaproteobacteria</taxon>
        <taxon>Hyphomicrobiales</taxon>
        <taxon>Methylobacteriaceae</taxon>
        <taxon>Microvirga</taxon>
    </lineage>
</organism>
<comment type="caution">
    <text evidence="1">The sequence shown here is derived from an EMBL/GenBank/DDBJ whole genome shotgun (WGS) entry which is preliminary data.</text>
</comment>
<protein>
    <submittedName>
        <fullName evidence="1">Uncharacterized protein</fullName>
    </submittedName>
</protein>
<accession>A0A370H2I4</accession>
<dbReference type="EMBL" id="QQBB01000024">
    <property type="protein sequence ID" value="RDI50320.1"/>
    <property type="molecule type" value="Genomic_DNA"/>
</dbReference>
<proteinExistence type="predicted"/>
<gene>
    <name evidence="1" type="ORF">DES45_12411</name>
</gene>
<keyword evidence="2" id="KW-1185">Reference proteome</keyword>
<name>A0A370H2I4_9HYPH</name>
<sequence>MHVVIRIKINGDKVEWPRVGKAMDAGGQITKL</sequence>
<evidence type="ECO:0000313" key="2">
    <source>
        <dbReference type="Proteomes" id="UP000254925"/>
    </source>
</evidence>
<dbReference type="Proteomes" id="UP000254925">
    <property type="component" value="Unassembled WGS sequence"/>
</dbReference>
<reference evidence="1 2" key="1">
    <citation type="submission" date="2018-07" db="EMBL/GenBank/DDBJ databases">
        <title>Genomic Encyclopedia of Type Strains, Phase IV (KMG-IV): sequencing the most valuable type-strain genomes for metagenomic binning, comparative biology and taxonomic classification.</title>
        <authorList>
            <person name="Goeker M."/>
        </authorList>
    </citation>
    <scope>NUCLEOTIDE SEQUENCE [LARGE SCALE GENOMIC DNA]</scope>
    <source>
        <strain evidence="1 2">DSM 14364</strain>
    </source>
</reference>